<reference evidence="2" key="1">
    <citation type="submission" date="2020-07" db="EMBL/GenBank/DDBJ databases">
        <title>Clarias magur genome sequencing, assembly and annotation.</title>
        <authorList>
            <person name="Kushwaha B."/>
            <person name="Kumar R."/>
            <person name="Das P."/>
            <person name="Joshi C.G."/>
            <person name="Kumar D."/>
            <person name="Nagpure N.S."/>
            <person name="Pandey M."/>
            <person name="Agarwal S."/>
            <person name="Srivastava S."/>
            <person name="Singh M."/>
            <person name="Sahoo L."/>
            <person name="Jayasankar P."/>
            <person name="Meher P.K."/>
            <person name="Koringa P.G."/>
            <person name="Iquebal M.A."/>
            <person name="Das S.P."/>
            <person name="Bit A."/>
            <person name="Patnaik S."/>
            <person name="Patel N."/>
            <person name="Shah T.M."/>
            <person name="Hinsu A."/>
            <person name="Jena J.K."/>
        </authorList>
    </citation>
    <scope>NUCLEOTIDE SEQUENCE</scope>
    <source>
        <strain evidence="2">CIFAMagur01</strain>
        <tissue evidence="2">Testis</tissue>
    </source>
</reference>
<evidence type="ECO:0000313" key="2">
    <source>
        <dbReference type="EMBL" id="KAF5882319.1"/>
    </source>
</evidence>
<accession>A0A8J4U062</accession>
<dbReference type="AlphaFoldDB" id="A0A8J4U062"/>
<name>A0A8J4U062_CLAMG</name>
<protein>
    <submittedName>
        <fullName evidence="2">Uncharacterized protein</fullName>
    </submittedName>
</protein>
<evidence type="ECO:0000256" key="1">
    <source>
        <dbReference type="SAM" id="MobiDB-lite"/>
    </source>
</evidence>
<organism evidence="2 3">
    <name type="scientific">Clarias magur</name>
    <name type="common">Asian catfish</name>
    <name type="synonym">Macropteronotus magur</name>
    <dbReference type="NCBI Taxonomy" id="1594786"/>
    <lineage>
        <taxon>Eukaryota</taxon>
        <taxon>Metazoa</taxon>
        <taxon>Chordata</taxon>
        <taxon>Craniata</taxon>
        <taxon>Vertebrata</taxon>
        <taxon>Euteleostomi</taxon>
        <taxon>Actinopterygii</taxon>
        <taxon>Neopterygii</taxon>
        <taxon>Teleostei</taxon>
        <taxon>Ostariophysi</taxon>
        <taxon>Siluriformes</taxon>
        <taxon>Clariidae</taxon>
        <taxon>Clarias</taxon>
    </lineage>
</organism>
<proteinExistence type="predicted"/>
<dbReference type="Proteomes" id="UP000727407">
    <property type="component" value="Unassembled WGS sequence"/>
</dbReference>
<gene>
    <name evidence="2" type="ORF">DAT39_023063</name>
</gene>
<keyword evidence="3" id="KW-1185">Reference proteome</keyword>
<dbReference type="EMBL" id="QNUK01001402">
    <property type="protein sequence ID" value="KAF5882319.1"/>
    <property type="molecule type" value="Genomic_DNA"/>
</dbReference>
<sequence>MNNLIVSRSQRRSARLGNWQRAGACEKKREKKKRARVDGDQLGAADDVSENVRVRKKKGFMRIRTVSLRE</sequence>
<comment type="caution">
    <text evidence="2">The sequence shown here is derived from an EMBL/GenBank/DDBJ whole genome shotgun (WGS) entry which is preliminary data.</text>
</comment>
<feature type="region of interest" description="Disordered" evidence="1">
    <location>
        <begin position="1"/>
        <end position="38"/>
    </location>
</feature>
<evidence type="ECO:0000313" key="3">
    <source>
        <dbReference type="Proteomes" id="UP000727407"/>
    </source>
</evidence>